<organism evidence="1 2">
    <name type="scientific">Vitis vinifera</name>
    <name type="common">Grape</name>
    <dbReference type="NCBI Taxonomy" id="29760"/>
    <lineage>
        <taxon>Eukaryota</taxon>
        <taxon>Viridiplantae</taxon>
        <taxon>Streptophyta</taxon>
        <taxon>Embryophyta</taxon>
        <taxon>Tracheophyta</taxon>
        <taxon>Spermatophyta</taxon>
        <taxon>Magnoliopsida</taxon>
        <taxon>eudicotyledons</taxon>
        <taxon>Gunneridae</taxon>
        <taxon>Pentapetalae</taxon>
        <taxon>rosids</taxon>
        <taxon>Vitales</taxon>
        <taxon>Vitaceae</taxon>
        <taxon>Viteae</taxon>
        <taxon>Vitis</taxon>
    </lineage>
</organism>
<gene>
    <name evidence="1" type="ORF">CK203_092896</name>
</gene>
<dbReference type="Proteomes" id="UP000288805">
    <property type="component" value="Unassembled WGS sequence"/>
</dbReference>
<evidence type="ECO:0000313" key="2">
    <source>
        <dbReference type="Proteomes" id="UP000288805"/>
    </source>
</evidence>
<dbReference type="AlphaFoldDB" id="A0A438EJF6"/>
<protein>
    <submittedName>
        <fullName evidence="1">Uncharacterized protein</fullName>
    </submittedName>
</protein>
<proteinExistence type="predicted"/>
<name>A0A438EJF6_VITVI</name>
<comment type="caution">
    <text evidence="1">The sequence shown here is derived from an EMBL/GenBank/DDBJ whole genome shotgun (WGS) entry which is preliminary data.</text>
</comment>
<evidence type="ECO:0000313" key="1">
    <source>
        <dbReference type="EMBL" id="RVW47864.1"/>
    </source>
</evidence>
<sequence length="372" mass="41883">MLPYEDMDDPLHKDDLAVDLGLPVGFYSLSPLKKLILWNPSTRQCNHIHALVFFGYQNCMYNFFYDLDSDDYKIHSSMEKRNVVQWLLFSLREEKLQEMELPSQCVVFGLRVLTRTSLRGGLHLMNECGDGVEMLSRVYGDIYHYGFGCPYRTLKLQMVALCSQTSHCSLGGCLYFSCSRPKFLYLLKATKGNTNNLAIRDCREFFGIHGKDVWTGRPTHHRRAEEHGLWQAGSAPHVLLGNPDGVDPDSLARSVSSGGIGPYTLHTPDSPPCDAQHSSFHPGRILSGRHSTFSGYLSSGWRGGRFNFSGQTCPDPLIGYFTSGYLTVEWERRTFQLPQSDMSGSSDNAYSKSFSLSIQCRSVLLKLPDISD</sequence>
<accession>A0A438EJF6</accession>
<reference evidence="1 2" key="1">
    <citation type="journal article" date="2018" name="PLoS Genet.">
        <title>Population sequencing reveals clonal diversity and ancestral inbreeding in the grapevine cultivar Chardonnay.</title>
        <authorList>
            <person name="Roach M.J."/>
            <person name="Johnson D.L."/>
            <person name="Bohlmann J."/>
            <person name="van Vuuren H.J."/>
            <person name="Jones S.J."/>
            <person name="Pretorius I.S."/>
            <person name="Schmidt S.A."/>
            <person name="Borneman A.R."/>
        </authorList>
    </citation>
    <scope>NUCLEOTIDE SEQUENCE [LARGE SCALE GENOMIC DNA]</scope>
    <source>
        <strain evidence="2">cv. Chardonnay</strain>
        <tissue evidence="1">Leaf</tissue>
    </source>
</reference>
<dbReference type="EMBL" id="QGNW01001266">
    <property type="protein sequence ID" value="RVW47864.1"/>
    <property type="molecule type" value="Genomic_DNA"/>
</dbReference>